<dbReference type="Gene3D" id="2.130.10.10">
    <property type="entry name" value="YVTN repeat-like/Quinoprotein amine dehydrogenase"/>
    <property type="match status" value="2"/>
</dbReference>
<accession>V2XQL5</accession>
<proteinExistence type="inferred from homology"/>
<dbReference type="EMBL" id="AWSO01000113">
    <property type="protein sequence ID" value="ESK95121.1"/>
    <property type="molecule type" value="Genomic_DNA"/>
</dbReference>
<dbReference type="AlphaFoldDB" id="V2XQL5"/>
<evidence type="ECO:0000256" key="3">
    <source>
        <dbReference type="ARBA" id="ARBA00046343"/>
    </source>
</evidence>
<dbReference type="OrthoDB" id="340259at2759"/>
<evidence type="ECO:0000256" key="1">
    <source>
        <dbReference type="ARBA" id="ARBA00022574"/>
    </source>
</evidence>
<evidence type="ECO:0000256" key="2">
    <source>
        <dbReference type="ARBA" id="ARBA00022737"/>
    </source>
</evidence>
<gene>
    <name evidence="6" type="ORF">Moror_13853</name>
</gene>
<dbReference type="GO" id="GO:0006406">
    <property type="term" value="P:mRNA export from nucleus"/>
    <property type="evidence" value="ECO:0007669"/>
    <property type="project" value="InterPro"/>
</dbReference>
<keyword evidence="1 4" id="KW-0853">WD repeat</keyword>
<dbReference type="GO" id="GO:0000445">
    <property type="term" value="C:THO complex part of transcription export complex"/>
    <property type="evidence" value="ECO:0007669"/>
    <property type="project" value="TreeGrafter"/>
</dbReference>
<dbReference type="SMART" id="SM00320">
    <property type="entry name" value="WD40"/>
    <property type="match status" value="4"/>
</dbReference>
<organism evidence="6 7">
    <name type="scientific">Moniliophthora roreri (strain MCA 2997)</name>
    <name type="common">Cocoa frosty pod rot fungus</name>
    <name type="synonym">Crinipellis roreri</name>
    <dbReference type="NCBI Taxonomy" id="1381753"/>
    <lineage>
        <taxon>Eukaryota</taxon>
        <taxon>Fungi</taxon>
        <taxon>Dikarya</taxon>
        <taxon>Basidiomycota</taxon>
        <taxon>Agaricomycotina</taxon>
        <taxon>Agaricomycetes</taxon>
        <taxon>Agaricomycetidae</taxon>
        <taxon>Agaricales</taxon>
        <taxon>Marasmiineae</taxon>
        <taxon>Marasmiaceae</taxon>
        <taxon>Moniliophthora</taxon>
    </lineage>
</organism>
<dbReference type="HOGENOM" id="CLU_045202_0_0_1"/>
<reference evidence="6 7" key="1">
    <citation type="journal article" date="2014" name="BMC Genomics">
        <title>Genome and secretome analysis of the hemibiotrophic fungal pathogen, Moniliophthora roreri, which causes frosty pod rot disease of cacao: mechanisms of the biotrophic and necrotrophic phases.</title>
        <authorList>
            <person name="Meinhardt L.W."/>
            <person name="Costa G.G.L."/>
            <person name="Thomazella D.P.T."/>
            <person name="Teixeira P.J.P.L."/>
            <person name="Carazzolle M.F."/>
            <person name="Schuster S.C."/>
            <person name="Carlson J.E."/>
            <person name="Guiltinan M.J."/>
            <person name="Mieczkowski P."/>
            <person name="Farmer A."/>
            <person name="Ramaraj T."/>
            <person name="Crozier J."/>
            <person name="Davis R.E."/>
            <person name="Shao J."/>
            <person name="Melnick R.L."/>
            <person name="Pereira G.A.G."/>
            <person name="Bailey B.A."/>
        </authorList>
    </citation>
    <scope>NUCLEOTIDE SEQUENCE [LARGE SCALE GENOMIC DNA]</scope>
    <source>
        <strain evidence="6 7">MCA 2997</strain>
    </source>
</reference>
<dbReference type="PROSITE" id="PS50082">
    <property type="entry name" value="WD_REPEATS_2"/>
    <property type="match status" value="1"/>
</dbReference>
<dbReference type="STRING" id="1381753.V2XQL5"/>
<comment type="caution">
    <text evidence="6">The sequence shown here is derived from an EMBL/GenBank/DDBJ whole genome shotgun (WGS) entry which is preliminary data.</text>
</comment>
<name>V2XQL5_MONRO</name>
<sequence>MSSGTNGKDDNDEIQPPQKPPSPPPHTTFNTRGIHPPTFSAFKPRDYMYKASHHTMSHVAWNCDGKKLAAVGIDSKARVYLSDQINLSSPSSLLSGGHHSDRVDYVAWNPTHPELLCTSASTAQKEKRIVFWDARQTKPTQTVVLKSAPANMVYSPDGRTIMYCSTAHHVSFLSYSKESEDAKEKWRLVEKDPLIASVGMFNHAGDGIVLAHVAEHTIRILDYPSMAQQESPPAHVSGCTAFALDPRGRYLATGGNDSIVNLFDVNEWIVAKTVTSCDHSVSALSFSFDGEYLAIGSQGSYIDICATETCAPLHRVSAFGPAPTVSWHPSKYIIAYCGASKMREGAGPVSVVSLFGLLDS</sequence>
<evidence type="ECO:0000313" key="7">
    <source>
        <dbReference type="Proteomes" id="UP000017559"/>
    </source>
</evidence>
<feature type="repeat" description="WD" evidence="4">
    <location>
        <begin position="232"/>
        <end position="266"/>
    </location>
</feature>
<dbReference type="InterPro" id="IPR001680">
    <property type="entry name" value="WD40_rpt"/>
</dbReference>
<evidence type="ECO:0000256" key="5">
    <source>
        <dbReference type="SAM" id="MobiDB-lite"/>
    </source>
</evidence>
<feature type="compositionally biased region" description="Pro residues" evidence="5">
    <location>
        <begin position="17"/>
        <end position="26"/>
    </location>
</feature>
<dbReference type="InterPro" id="IPR040132">
    <property type="entry name" value="Tex1/THOC3"/>
</dbReference>
<dbReference type="Pfam" id="PF00400">
    <property type="entry name" value="WD40"/>
    <property type="match status" value="2"/>
</dbReference>
<keyword evidence="7" id="KW-1185">Reference proteome</keyword>
<protein>
    <submittedName>
        <fullName evidence="6">Tho complex 3</fullName>
    </submittedName>
</protein>
<dbReference type="PANTHER" id="PTHR22839:SF0">
    <property type="entry name" value="THO COMPLEX SUBUNIT 3"/>
    <property type="match status" value="1"/>
</dbReference>
<comment type="similarity">
    <text evidence="3">Belongs to the THOC3 family.</text>
</comment>
<dbReference type="InterPro" id="IPR015943">
    <property type="entry name" value="WD40/YVTN_repeat-like_dom_sf"/>
</dbReference>
<dbReference type="KEGG" id="mrr:Moror_13853"/>
<dbReference type="SUPFAM" id="SSF50978">
    <property type="entry name" value="WD40 repeat-like"/>
    <property type="match status" value="1"/>
</dbReference>
<dbReference type="InterPro" id="IPR036322">
    <property type="entry name" value="WD40_repeat_dom_sf"/>
</dbReference>
<evidence type="ECO:0000313" key="6">
    <source>
        <dbReference type="EMBL" id="ESK95121.1"/>
    </source>
</evidence>
<dbReference type="PANTHER" id="PTHR22839">
    <property type="entry name" value="THO COMPLEX SUBUNIT 3 THO3"/>
    <property type="match status" value="1"/>
</dbReference>
<keyword evidence="2" id="KW-0677">Repeat</keyword>
<feature type="region of interest" description="Disordered" evidence="5">
    <location>
        <begin position="1"/>
        <end position="35"/>
    </location>
</feature>
<dbReference type="Proteomes" id="UP000017559">
    <property type="component" value="Unassembled WGS sequence"/>
</dbReference>
<evidence type="ECO:0000256" key="4">
    <source>
        <dbReference type="PROSITE-ProRule" id="PRU00221"/>
    </source>
</evidence>